<feature type="transmembrane region" description="Helical" evidence="1">
    <location>
        <begin position="153"/>
        <end position="175"/>
    </location>
</feature>
<accession>A0A7C8QVD0</accession>
<evidence type="ECO:0000256" key="1">
    <source>
        <dbReference type="SAM" id="Phobius"/>
    </source>
</evidence>
<name>A0A7C8QVD0_ORBOL</name>
<evidence type="ECO:0000313" key="2">
    <source>
        <dbReference type="EMBL" id="KAF3225830.1"/>
    </source>
</evidence>
<protein>
    <submittedName>
        <fullName evidence="2">Uncharacterized protein</fullName>
    </submittedName>
</protein>
<keyword evidence="1" id="KW-1133">Transmembrane helix</keyword>
<dbReference type="AlphaFoldDB" id="A0A7C8QVD0"/>
<comment type="caution">
    <text evidence="2">The sequence shown here is derived from an EMBL/GenBank/DDBJ whole genome shotgun (WGS) entry which is preliminary data.</text>
</comment>
<reference evidence="2 3" key="1">
    <citation type="submission" date="2019-06" db="EMBL/GenBank/DDBJ databases">
        <authorList>
            <person name="Palmer J.M."/>
        </authorList>
    </citation>
    <scope>NUCLEOTIDE SEQUENCE [LARGE SCALE GENOMIC DNA]</scope>
    <source>
        <strain evidence="2 3">TWF106</strain>
    </source>
</reference>
<organism evidence="2 3">
    <name type="scientific">Orbilia oligospora</name>
    <name type="common">Nematode-trapping fungus</name>
    <name type="synonym">Arthrobotrys oligospora</name>
    <dbReference type="NCBI Taxonomy" id="2813651"/>
    <lineage>
        <taxon>Eukaryota</taxon>
        <taxon>Fungi</taxon>
        <taxon>Dikarya</taxon>
        <taxon>Ascomycota</taxon>
        <taxon>Pezizomycotina</taxon>
        <taxon>Orbiliomycetes</taxon>
        <taxon>Orbiliales</taxon>
        <taxon>Orbiliaceae</taxon>
        <taxon>Orbilia</taxon>
    </lineage>
</organism>
<keyword evidence="1" id="KW-0812">Transmembrane</keyword>
<sequence length="205" mass="22580">MVSPRSHQKLPVIKGSLRIPFSSHYDLLAVTILAAVTSLLGVISADFLDTKGWYAGSGRQYLLPQIMYAKINEFLKEHHRHSPKGPSDLSELERNSKLLQSFQSDVPGQPSEGTGLHQPPLPAEEFVANLGPHIKTHAINDSRKDSNAKCRSAAISMASITFLVAILNWLLGFIVESRQGGVEIWTASIIIEADRTEIQNEKEDA</sequence>
<proteinExistence type="predicted"/>
<feature type="transmembrane region" description="Helical" evidence="1">
    <location>
        <begin position="27"/>
        <end position="48"/>
    </location>
</feature>
<dbReference type="Proteomes" id="UP000472727">
    <property type="component" value="Unassembled WGS sequence"/>
</dbReference>
<dbReference type="EMBL" id="WIWS01000013">
    <property type="protein sequence ID" value="KAF3225830.1"/>
    <property type="molecule type" value="Genomic_DNA"/>
</dbReference>
<evidence type="ECO:0000313" key="3">
    <source>
        <dbReference type="Proteomes" id="UP000472727"/>
    </source>
</evidence>
<gene>
    <name evidence="2" type="ORF">TWF106_001703</name>
</gene>
<keyword evidence="1" id="KW-0472">Membrane</keyword>